<gene>
    <name evidence="1" type="ORF">V6N11_061844</name>
</gene>
<reference evidence="1 2" key="1">
    <citation type="journal article" date="2024" name="G3 (Bethesda)">
        <title>Genome assembly of Hibiscus sabdariffa L. provides insights into metabolisms of medicinal natural products.</title>
        <authorList>
            <person name="Kim T."/>
        </authorList>
    </citation>
    <scope>NUCLEOTIDE SEQUENCE [LARGE SCALE GENOMIC DNA]</scope>
    <source>
        <strain evidence="1">TK-2024</strain>
        <tissue evidence="1">Old leaves</tissue>
    </source>
</reference>
<sequence>MREKLSLMYKTLIQMHERHQEDLKKTITEITIKVMPVAVTELALLLTEVITVAVTTTEITTKVMTMAVTEKVVMVGTTTVTTMVGCIVQALQDHH</sequence>
<keyword evidence="2" id="KW-1185">Reference proteome</keyword>
<dbReference type="EMBL" id="JBBPBN010001536">
    <property type="protein sequence ID" value="KAK8478014.1"/>
    <property type="molecule type" value="Genomic_DNA"/>
</dbReference>
<comment type="caution">
    <text evidence="1">The sequence shown here is derived from an EMBL/GenBank/DDBJ whole genome shotgun (WGS) entry which is preliminary data.</text>
</comment>
<accession>A0ABR1ZDD9</accession>
<protein>
    <submittedName>
        <fullName evidence="1">Uncharacterized protein</fullName>
    </submittedName>
</protein>
<organism evidence="1 2">
    <name type="scientific">Hibiscus sabdariffa</name>
    <name type="common">roselle</name>
    <dbReference type="NCBI Taxonomy" id="183260"/>
    <lineage>
        <taxon>Eukaryota</taxon>
        <taxon>Viridiplantae</taxon>
        <taxon>Streptophyta</taxon>
        <taxon>Embryophyta</taxon>
        <taxon>Tracheophyta</taxon>
        <taxon>Spermatophyta</taxon>
        <taxon>Magnoliopsida</taxon>
        <taxon>eudicotyledons</taxon>
        <taxon>Gunneridae</taxon>
        <taxon>Pentapetalae</taxon>
        <taxon>rosids</taxon>
        <taxon>malvids</taxon>
        <taxon>Malvales</taxon>
        <taxon>Malvaceae</taxon>
        <taxon>Malvoideae</taxon>
        <taxon>Hibiscus</taxon>
    </lineage>
</organism>
<proteinExistence type="predicted"/>
<dbReference type="Proteomes" id="UP001396334">
    <property type="component" value="Unassembled WGS sequence"/>
</dbReference>
<evidence type="ECO:0000313" key="1">
    <source>
        <dbReference type="EMBL" id="KAK8478014.1"/>
    </source>
</evidence>
<name>A0ABR1ZDD9_9ROSI</name>
<evidence type="ECO:0000313" key="2">
    <source>
        <dbReference type="Proteomes" id="UP001396334"/>
    </source>
</evidence>